<dbReference type="RefSeq" id="WP_206170992.1">
    <property type="nucleotide sequence ID" value="NZ_VAUV01000009.1"/>
</dbReference>
<keyword evidence="3" id="KW-1185">Reference proteome</keyword>
<dbReference type="EMBL" id="VAUV01000009">
    <property type="protein sequence ID" value="TLD70151.1"/>
    <property type="molecule type" value="Genomic_DNA"/>
</dbReference>
<protein>
    <recommendedName>
        <fullName evidence="4">DUF1795 domain-containing protein</fullName>
    </recommendedName>
</protein>
<evidence type="ECO:0000256" key="1">
    <source>
        <dbReference type="SAM" id="MobiDB-lite"/>
    </source>
</evidence>
<evidence type="ECO:0000313" key="2">
    <source>
        <dbReference type="EMBL" id="TLD70151.1"/>
    </source>
</evidence>
<evidence type="ECO:0000313" key="3">
    <source>
        <dbReference type="Proteomes" id="UP000306196"/>
    </source>
</evidence>
<name>A0A5R8KCX5_9BACT</name>
<gene>
    <name evidence="2" type="ORF">FEM03_13230</name>
</gene>
<comment type="caution">
    <text evidence="2">The sequence shown here is derived from an EMBL/GenBank/DDBJ whole genome shotgun (WGS) entry which is preliminary data.</text>
</comment>
<dbReference type="AlphaFoldDB" id="A0A5R8KCX5"/>
<reference evidence="2 3" key="1">
    <citation type="submission" date="2019-05" db="EMBL/GenBank/DDBJ databases">
        <title>Verrucobacter flavum gen. nov., sp. nov. a new member of the family Verrucomicrobiaceae.</title>
        <authorList>
            <person name="Szuroczki S."/>
            <person name="Abbaszade G."/>
            <person name="Szabo A."/>
            <person name="Felfoldi T."/>
            <person name="Schumann P."/>
            <person name="Boka K."/>
            <person name="Keki Z."/>
            <person name="Toumi M."/>
            <person name="Toth E."/>
        </authorList>
    </citation>
    <scope>NUCLEOTIDE SEQUENCE [LARGE SCALE GENOMIC DNA]</scope>
    <source>
        <strain evidence="2 3">MG-N-17</strain>
    </source>
</reference>
<accession>A0A5R8KCX5</accession>
<dbReference type="Proteomes" id="UP000306196">
    <property type="component" value="Unassembled WGS sequence"/>
</dbReference>
<organism evidence="2 3">
    <name type="scientific">Phragmitibacter flavus</name>
    <dbReference type="NCBI Taxonomy" id="2576071"/>
    <lineage>
        <taxon>Bacteria</taxon>
        <taxon>Pseudomonadati</taxon>
        <taxon>Verrucomicrobiota</taxon>
        <taxon>Verrucomicrobiia</taxon>
        <taxon>Verrucomicrobiales</taxon>
        <taxon>Verrucomicrobiaceae</taxon>
        <taxon>Phragmitibacter</taxon>
    </lineage>
</organism>
<evidence type="ECO:0008006" key="4">
    <source>
        <dbReference type="Google" id="ProtNLM"/>
    </source>
</evidence>
<sequence length="192" mass="20682">MEITEVREISTYAPAPTPFVTSAQRFGDTAETETAPGTGMPPEDLFSFATPEGWSVAPAASGPMAGMRLVDMRFGPNGEGECFLSMMPGAAGGFEANLNRWRGQMGLPAYTAEELAALPKREMFGQEATYVDFEGTFTNVGAAAPLEGYRMIGLIQQTPKFTLFVKMTGPKALVEANQEAFMEFAQSIGLKR</sequence>
<feature type="region of interest" description="Disordered" evidence="1">
    <location>
        <begin position="17"/>
        <end position="43"/>
    </location>
</feature>
<proteinExistence type="predicted"/>